<sequence>MSLKISELKTYKTINRKAKSGKYISIDFEFKYNPNVKKFNLRILSKLLDFLFYYGLFFLISAYTDFNMHPVLLALLCLFLINPILETLTGRTFGKLLLGFEVIDDYCNKPSVLRSFAKNKLQFLNLIVYAISEGTAWSEDIYYHNEKTLTYTIWRKEKKTILKMMQNE</sequence>
<evidence type="ECO:0000259" key="6">
    <source>
        <dbReference type="Pfam" id="PF06271"/>
    </source>
</evidence>
<dbReference type="HOGENOM" id="CLU_1583555_0_0_10"/>
<evidence type="ECO:0000313" key="8">
    <source>
        <dbReference type="Proteomes" id="UP000008634"/>
    </source>
</evidence>
<evidence type="ECO:0000256" key="2">
    <source>
        <dbReference type="ARBA" id="ARBA00022692"/>
    </source>
</evidence>
<evidence type="ECO:0000256" key="5">
    <source>
        <dbReference type="SAM" id="Phobius"/>
    </source>
</evidence>
<dbReference type="eggNOG" id="COG1714">
    <property type="taxonomic scope" value="Bacteria"/>
</dbReference>
<feature type="transmembrane region" description="Helical" evidence="5">
    <location>
        <begin position="47"/>
        <end position="64"/>
    </location>
</feature>
<dbReference type="AlphaFoldDB" id="E6X8G3"/>
<keyword evidence="8" id="KW-1185">Reference proteome</keyword>
<dbReference type="KEGG" id="cao:Celal_3557"/>
<keyword evidence="4 5" id="KW-0472">Membrane</keyword>
<gene>
    <name evidence="7" type="ordered locus">Celal_3557</name>
</gene>
<dbReference type="STRING" id="688270.Celal_3557"/>
<feature type="transmembrane region" description="Helical" evidence="5">
    <location>
        <begin position="70"/>
        <end position="88"/>
    </location>
</feature>
<evidence type="ECO:0000256" key="1">
    <source>
        <dbReference type="ARBA" id="ARBA00004141"/>
    </source>
</evidence>
<dbReference type="OrthoDB" id="1450250at2"/>
<dbReference type="Pfam" id="PF06271">
    <property type="entry name" value="RDD"/>
    <property type="match status" value="1"/>
</dbReference>
<evidence type="ECO:0000256" key="3">
    <source>
        <dbReference type="ARBA" id="ARBA00022989"/>
    </source>
</evidence>
<organism evidence="7 8">
    <name type="scientific">Cellulophaga algicola (strain DSM 14237 / IC166 / ACAM 630)</name>
    <dbReference type="NCBI Taxonomy" id="688270"/>
    <lineage>
        <taxon>Bacteria</taxon>
        <taxon>Pseudomonadati</taxon>
        <taxon>Bacteroidota</taxon>
        <taxon>Flavobacteriia</taxon>
        <taxon>Flavobacteriales</taxon>
        <taxon>Flavobacteriaceae</taxon>
        <taxon>Cellulophaga</taxon>
    </lineage>
</organism>
<evidence type="ECO:0000256" key="4">
    <source>
        <dbReference type="ARBA" id="ARBA00023136"/>
    </source>
</evidence>
<dbReference type="EMBL" id="CP002453">
    <property type="protein sequence ID" value="ADV50819.1"/>
    <property type="molecule type" value="Genomic_DNA"/>
</dbReference>
<comment type="subcellular location">
    <subcellularLocation>
        <location evidence="1">Membrane</location>
        <topology evidence="1">Multi-pass membrane protein</topology>
    </subcellularLocation>
</comment>
<evidence type="ECO:0000313" key="7">
    <source>
        <dbReference type="EMBL" id="ADV50819.1"/>
    </source>
</evidence>
<keyword evidence="2 5" id="KW-0812">Transmembrane</keyword>
<accession>E6X8G3</accession>
<dbReference type="RefSeq" id="WP_013552270.1">
    <property type="nucleotide sequence ID" value="NC_014934.1"/>
</dbReference>
<reference evidence="7 8" key="1">
    <citation type="journal article" date="2010" name="Stand. Genomic Sci.">
        <title>Complete genome sequence of Cellulophaga algicola type strain (IC166).</title>
        <authorList>
            <person name="Abt B."/>
            <person name="Lu M."/>
            <person name="Misra M."/>
            <person name="Han C."/>
            <person name="Nolan M."/>
            <person name="Lucas S."/>
            <person name="Hammon N."/>
            <person name="Deshpande S."/>
            <person name="Cheng J.F."/>
            <person name="Tapia R."/>
            <person name="Goodwin L."/>
            <person name="Pitluck S."/>
            <person name="Liolios K."/>
            <person name="Pagani I."/>
            <person name="Ivanova N."/>
            <person name="Mavromatis K."/>
            <person name="Ovchinikova G."/>
            <person name="Pati A."/>
            <person name="Chen A."/>
            <person name="Palaniappan K."/>
            <person name="Land M."/>
            <person name="Hauser L."/>
            <person name="Chang Y.J."/>
            <person name="Jeffries C.D."/>
            <person name="Detter J.C."/>
            <person name="Brambilla E."/>
            <person name="Rohde M."/>
            <person name="Tindall B.J."/>
            <person name="Goker M."/>
            <person name="Woyke T."/>
            <person name="Bristow J."/>
            <person name="Eisen J.A."/>
            <person name="Markowitz V."/>
            <person name="Hugenholtz P."/>
            <person name="Kyrpides N.C."/>
            <person name="Klenk H.P."/>
            <person name="Lapidus A."/>
        </authorList>
    </citation>
    <scope>NUCLEOTIDE SEQUENCE [LARGE SCALE GENOMIC DNA]</scope>
    <source>
        <strain evidence="8">DSM 14237 / IC166 / ACAM 630</strain>
    </source>
</reference>
<proteinExistence type="predicted"/>
<name>E6X8G3_CELAD</name>
<feature type="domain" description="RDD" evidence="6">
    <location>
        <begin position="42"/>
        <end position="131"/>
    </location>
</feature>
<keyword evidence="3 5" id="KW-1133">Transmembrane helix</keyword>
<dbReference type="GO" id="GO:0016020">
    <property type="term" value="C:membrane"/>
    <property type="evidence" value="ECO:0007669"/>
    <property type="project" value="UniProtKB-SubCell"/>
</dbReference>
<dbReference type="Proteomes" id="UP000008634">
    <property type="component" value="Chromosome"/>
</dbReference>
<dbReference type="InterPro" id="IPR010432">
    <property type="entry name" value="RDD"/>
</dbReference>
<protein>
    <recommendedName>
        <fullName evidence="6">RDD domain-containing protein</fullName>
    </recommendedName>
</protein>